<proteinExistence type="inferred from homology"/>
<dbReference type="PANTHER" id="PTHR30632:SF17">
    <property type="entry name" value="MOLYBDATE-BINDING PROTEIN MODA"/>
    <property type="match status" value="1"/>
</dbReference>
<dbReference type="InterPro" id="IPR050682">
    <property type="entry name" value="ModA/WtpA"/>
</dbReference>
<dbReference type="GO" id="GO:0030973">
    <property type="term" value="F:molybdate ion binding"/>
    <property type="evidence" value="ECO:0007669"/>
    <property type="project" value="TreeGrafter"/>
</dbReference>
<dbReference type="Gene3D" id="3.40.190.10">
    <property type="entry name" value="Periplasmic binding protein-like II"/>
    <property type="match status" value="2"/>
</dbReference>
<accession>A0A2N3PTS4</accession>
<evidence type="ECO:0000256" key="1">
    <source>
        <dbReference type="ARBA" id="ARBA00009175"/>
    </source>
</evidence>
<sequence>MPGFHGRTLLLIAMLGWMLPARPASAEVVVYAPGAMEEPLTRIAQAAGEAGVPFTLVIGHSPAQARQIVDGAPADIFISADPQWMDFLNGKKMLSETPIVRLASTSLVLVAPADSGFSFGGAPGESLAAQLGDGKLAIADPDMVPAGRFARAALEKTGQWAALQGKIAMLPHVRAVALMVERREVPAGIGFASDVARDGKLKIILQFPAEISPVLDFPLAVVAGHQRPEVAAVAAFVAGAAGRAVFKDYGFSEPSH</sequence>
<dbReference type="PIRSF" id="PIRSF004846">
    <property type="entry name" value="ModA"/>
    <property type="match status" value="1"/>
</dbReference>
<gene>
    <name evidence="6" type="primary">modA</name>
    <name evidence="6" type="ORF">CWS72_14970</name>
</gene>
<organism evidence="6 7">
    <name type="scientific">Telmatospirillum siberiense</name>
    <dbReference type="NCBI Taxonomy" id="382514"/>
    <lineage>
        <taxon>Bacteria</taxon>
        <taxon>Pseudomonadati</taxon>
        <taxon>Pseudomonadota</taxon>
        <taxon>Alphaproteobacteria</taxon>
        <taxon>Rhodospirillales</taxon>
        <taxon>Rhodospirillaceae</taxon>
        <taxon>Telmatospirillum</taxon>
    </lineage>
</organism>
<comment type="caution">
    <text evidence="6">The sequence shown here is derived from an EMBL/GenBank/DDBJ whole genome shotgun (WGS) entry which is preliminary data.</text>
</comment>
<dbReference type="InterPro" id="IPR005950">
    <property type="entry name" value="ModA"/>
</dbReference>
<keyword evidence="2 4" id="KW-0479">Metal-binding</keyword>
<protein>
    <submittedName>
        <fullName evidence="6">Molybdate ABC transporter substrate-binding protein</fullName>
    </submittedName>
</protein>
<feature type="binding site" evidence="4">
    <location>
        <position position="61"/>
    </location>
    <ligand>
        <name>molybdate</name>
        <dbReference type="ChEBI" id="CHEBI:36264"/>
    </ligand>
</feature>
<evidence type="ECO:0000313" key="7">
    <source>
        <dbReference type="Proteomes" id="UP000233293"/>
    </source>
</evidence>
<dbReference type="Proteomes" id="UP000233293">
    <property type="component" value="Unassembled WGS sequence"/>
</dbReference>
<feature type="signal peptide" evidence="5">
    <location>
        <begin position="1"/>
        <end position="26"/>
    </location>
</feature>
<dbReference type="AlphaFoldDB" id="A0A2N3PTS4"/>
<dbReference type="GO" id="GO:0030288">
    <property type="term" value="C:outer membrane-bounded periplasmic space"/>
    <property type="evidence" value="ECO:0007669"/>
    <property type="project" value="TreeGrafter"/>
</dbReference>
<comment type="similarity">
    <text evidence="1">Belongs to the bacterial solute-binding protein ModA family.</text>
</comment>
<evidence type="ECO:0000256" key="4">
    <source>
        <dbReference type="PIRSR" id="PIRSR004846-1"/>
    </source>
</evidence>
<evidence type="ECO:0000256" key="5">
    <source>
        <dbReference type="SAM" id="SignalP"/>
    </source>
</evidence>
<dbReference type="GO" id="GO:0015689">
    <property type="term" value="P:molybdate ion transport"/>
    <property type="evidence" value="ECO:0007669"/>
    <property type="project" value="InterPro"/>
</dbReference>
<dbReference type="OrthoDB" id="9785015at2"/>
<dbReference type="NCBIfam" id="TIGR01256">
    <property type="entry name" value="modA"/>
    <property type="match status" value="1"/>
</dbReference>
<dbReference type="RefSeq" id="WP_101251423.1">
    <property type="nucleotide sequence ID" value="NZ_PIUM01000017.1"/>
</dbReference>
<dbReference type="GO" id="GO:0046872">
    <property type="term" value="F:metal ion binding"/>
    <property type="evidence" value="ECO:0007669"/>
    <property type="project" value="UniProtKB-KW"/>
</dbReference>
<feature type="chain" id="PRO_5014956553" evidence="5">
    <location>
        <begin position="27"/>
        <end position="256"/>
    </location>
</feature>
<evidence type="ECO:0000256" key="2">
    <source>
        <dbReference type="ARBA" id="ARBA00022723"/>
    </source>
</evidence>
<dbReference type="Pfam" id="PF13531">
    <property type="entry name" value="SBP_bac_11"/>
    <property type="match status" value="1"/>
</dbReference>
<evidence type="ECO:0000313" key="6">
    <source>
        <dbReference type="EMBL" id="PKU23787.1"/>
    </source>
</evidence>
<dbReference type="EMBL" id="PIUM01000017">
    <property type="protein sequence ID" value="PKU23787.1"/>
    <property type="molecule type" value="Genomic_DNA"/>
</dbReference>
<name>A0A2N3PTS4_9PROT</name>
<dbReference type="PANTHER" id="PTHR30632">
    <property type="entry name" value="MOLYBDATE-BINDING PERIPLASMIC PROTEIN"/>
    <property type="match status" value="1"/>
</dbReference>
<feature type="binding site" evidence="4">
    <location>
        <position position="146"/>
    </location>
    <ligand>
        <name>molybdate</name>
        <dbReference type="ChEBI" id="CHEBI:36264"/>
    </ligand>
</feature>
<dbReference type="SUPFAM" id="SSF53850">
    <property type="entry name" value="Periplasmic binding protein-like II"/>
    <property type="match status" value="1"/>
</dbReference>
<evidence type="ECO:0000256" key="3">
    <source>
        <dbReference type="ARBA" id="ARBA00022729"/>
    </source>
</evidence>
<feature type="binding site" evidence="4">
    <location>
        <position position="173"/>
    </location>
    <ligand>
        <name>molybdate</name>
        <dbReference type="ChEBI" id="CHEBI:36264"/>
    </ligand>
</feature>
<keyword evidence="4" id="KW-0500">Molybdenum</keyword>
<keyword evidence="7" id="KW-1185">Reference proteome</keyword>
<reference evidence="7" key="1">
    <citation type="submission" date="2017-12" db="EMBL/GenBank/DDBJ databases">
        <title>Draft genome sequence of Telmatospirillum siberiense 26-4b1T, an acidotolerant peatland alphaproteobacterium potentially involved in sulfur cycling.</title>
        <authorList>
            <person name="Hausmann B."/>
            <person name="Pjevac P."/>
            <person name="Schreck K."/>
            <person name="Herbold C.W."/>
            <person name="Daims H."/>
            <person name="Wagner M."/>
            <person name="Pester M."/>
            <person name="Loy A."/>
        </authorList>
    </citation>
    <scope>NUCLEOTIDE SEQUENCE [LARGE SCALE GENOMIC DNA]</scope>
    <source>
        <strain evidence="7">26-4b1</strain>
    </source>
</reference>
<keyword evidence="3 5" id="KW-0732">Signal</keyword>